<evidence type="ECO:0000256" key="5">
    <source>
        <dbReference type="SAM" id="MobiDB-lite"/>
    </source>
</evidence>
<gene>
    <name evidence="7" type="ORF">RM641_32210</name>
</gene>
<comment type="caution">
    <text evidence="7">The sequence shown here is derived from an EMBL/GenBank/DDBJ whole genome shotgun (WGS) entry which is preliminary data.</text>
</comment>
<dbReference type="EMBL" id="JAVREU010000021">
    <property type="protein sequence ID" value="MDT0392106.1"/>
    <property type="molecule type" value="Genomic_DNA"/>
</dbReference>
<feature type="region of interest" description="Disordered" evidence="5">
    <location>
        <begin position="154"/>
        <end position="181"/>
    </location>
</feature>
<comment type="similarity">
    <text evidence="2 4">Belongs to the Nudix hydrolase family.</text>
</comment>
<feature type="compositionally biased region" description="Pro residues" evidence="5">
    <location>
        <begin position="171"/>
        <end position="181"/>
    </location>
</feature>
<dbReference type="Gene3D" id="3.90.79.10">
    <property type="entry name" value="Nucleoside Triphosphate Pyrophosphohydrolase"/>
    <property type="match status" value="1"/>
</dbReference>
<evidence type="ECO:0000256" key="4">
    <source>
        <dbReference type="RuleBase" id="RU003476"/>
    </source>
</evidence>
<organism evidence="7 8">
    <name type="scientific">Streptomyces dubilierae</name>
    <dbReference type="NCBI Taxonomy" id="3075533"/>
    <lineage>
        <taxon>Bacteria</taxon>
        <taxon>Bacillati</taxon>
        <taxon>Actinomycetota</taxon>
        <taxon>Actinomycetes</taxon>
        <taxon>Kitasatosporales</taxon>
        <taxon>Streptomycetaceae</taxon>
        <taxon>Streptomyces</taxon>
    </lineage>
</organism>
<dbReference type="GO" id="GO:0016787">
    <property type="term" value="F:hydrolase activity"/>
    <property type="evidence" value="ECO:0007669"/>
    <property type="project" value="UniProtKB-KW"/>
</dbReference>
<dbReference type="RefSeq" id="WP_311687947.1">
    <property type="nucleotide sequence ID" value="NZ_JAVREU010000021.1"/>
</dbReference>
<dbReference type="PANTHER" id="PTHR43046">
    <property type="entry name" value="GDP-MANNOSE MANNOSYL HYDROLASE"/>
    <property type="match status" value="1"/>
</dbReference>
<evidence type="ECO:0000256" key="2">
    <source>
        <dbReference type="ARBA" id="ARBA00005582"/>
    </source>
</evidence>
<sequence length="181" mass="19502">MAAASSPLPVHDDDGNVLISFGPGAEDAAPADAPLPLALVALRHGDRVLMAYNRHRQAWELPGGLIDPGETPRQAAERELLEETGHVPEGRLRFAGFAYFTLAPDGRCEYGALFSGRGADVSRSFRPDDEIAAVRWWDLREPLPGRLQPLDAHLAELSRSTPPGTRDGTPGPAPGPPHRPR</sequence>
<dbReference type="PROSITE" id="PS00893">
    <property type="entry name" value="NUDIX_BOX"/>
    <property type="match status" value="1"/>
</dbReference>
<dbReference type="Pfam" id="PF00293">
    <property type="entry name" value="NUDIX"/>
    <property type="match status" value="1"/>
</dbReference>
<reference evidence="8" key="1">
    <citation type="submission" date="2023-07" db="EMBL/GenBank/DDBJ databases">
        <title>30 novel species of actinomycetes from the DSMZ collection.</title>
        <authorList>
            <person name="Nouioui I."/>
        </authorList>
    </citation>
    <scope>NUCLEOTIDE SEQUENCE [LARGE SCALE GENOMIC DNA]</scope>
    <source>
        <strain evidence="8">DSM 41921</strain>
    </source>
</reference>
<proteinExistence type="inferred from homology"/>
<evidence type="ECO:0000313" key="8">
    <source>
        <dbReference type="Proteomes" id="UP001183586"/>
    </source>
</evidence>
<dbReference type="InterPro" id="IPR020476">
    <property type="entry name" value="Nudix_hydrolase"/>
</dbReference>
<dbReference type="InterPro" id="IPR000086">
    <property type="entry name" value="NUDIX_hydrolase_dom"/>
</dbReference>
<evidence type="ECO:0000313" key="7">
    <source>
        <dbReference type="EMBL" id="MDT0392106.1"/>
    </source>
</evidence>
<dbReference type="InterPro" id="IPR020084">
    <property type="entry name" value="NUDIX_hydrolase_CS"/>
</dbReference>
<evidence type="ECO:0000259" key="6">
    <source>
        <dbReference type="PROSITE" id="PS51462"/>
    </source>
</evidence>
<feature type="compositionally biased region" description="Low complexity" evidence="5">
    <location>
        <begin position="161"/>
        <end position="170"/>
    </location>
</feature>
<evidence type="ECO:0000256" key="3">
    <source>
        <dbReference type="ARBA" id="ARBA00022801"/>
    </source>
</evidence>
<dbReference type="PRINTS" id="PR00502">
    <property type="entry name" value="NUDIXFAMILY"/>
</dbReference>
<dbReference type="PANTHER" id="PTHR43046:SF2">
    <property type="entry name" value="8-OXO-DGTP DIPHOSPHATASE-RELATED"/>
    <property type="match status" value="1"/>
</dbReference>
<evidence type="ECO:0000256" key="1">
    <source>
        <dbReference type="ARBA" id="ARBA00001946"/>
    </source>
</evidence>
<name>A0ABU2PIW8_9ACTN</name>
<dbReference type="PROSITE" id="PS51462">
    <property type="entry name" value="NUDIX"/>
    <property type="match status" value="1"/>
</dbReference>
<dbReference type="InterPro" id="IPR015797">
    <property type="entry name" value="NUDIX_hydrolase-like_dom_sf"/>
</dbReference>
<dbReference type="SUPFAM" id="SSF55811">
    <property type="entry name" value="Nudix"/>
    <property type="match status" value="1"/>
</dbReference>
<accession>A0ABU2PIW8</accession>
<comment type="cofactor">
    <cofactor evidence="1">
        <name>Mg(2+)</name>
        <dbReference type="ChEBI" id="CHEBI:18420"/>
    </cofactor>
</comment>
<keyword evidence="8" id="KW-1185">Reference proteome</keyword>
<dbReference type="Proteomes" id="UP001183586">
    <property type="component" value="Unassembled WGS sequence"/>
</dbReference>
<dbReference type="EC" id="3.6.-.-" evidence="7"/>
<keyword evidence="3 4" id="KW-0378">Hydrolase</keyword>
<feature type="domain" description="Nudix hydrolase" evidence="6">
    <location>
        <begin position="33"/>
        <end position="160"/>
    </location>
</feature>
<protein>
    <submittedName>
        <fullName evidence="7">NUDIX hydrolase</fullName>
        <ecNumber evidence="7">3.6.-.-</ecNumber>
    </submittedName>
</protein>